<dbReference type="InterPro" id="IPR012944">
    <property type="entry name" value="SusD_RagB_dom"/>
</dbReference>
<protein>
    <submittedName>
        <fullName evidence="8">RagB/SusD family nutrient uptake outer membrane protein</fullName>
    </submittedName>
</protein>
<keyword evidence="4" id="KW-0472">Membrane</keyword>
<dbReference type="AlphaFoldDB" id="A0A5B8A2K4"/>
<accession>A0A5B8A2K4</accession>
<name>A0A5B8A2K4_9BACT</name>
<dbReference type="OrthoDB" id="9792139at2"/>
<keyword evidence="9" id="KW-1185">Reference proteome</keyword>
<comment type="similarity">
    <text evidence="2">Belongs to the SusD family.</text>
</comment>
<comment type="subcellular location">
    <subcellularLocation>
        <location evidence="1">Cell outer membrane</location>
    </subcellularLocation>
</comment>
<sequence length="506" mass="55710">MKKITTLFLSLGLLVFSSCEKDLTQVPISSGSVPTFYKNPDDYNQALVSVYAALRFSQAGGYPDRLYNLSETRSDNLYAVSDIPGVRDWEPINNFATTLASNSYIAEAWTTNYASIFRANSFLDKLATNGGIVDADTQKRYEAEAKFLRAFFYFDLVRYFGKVPVIDKPLGAAEASQVPRSPVADVYKLIIADLQTAVANLPVSYTGSTNVFRATSGAAKTLLALVYMTRSGPTYGVEGPGLATNEYAQAATLLNEVIASNKYSLLPKYSDIFSYTNENNAEVIFDVQYVSGGQNLGATYPGQIVSDDLFTALKIPYSSGSPDARFASNNLVSSYPAGDLRKAFNFTLSYTSITGFNETRPTITKYLNPSLRGVNRFDWPINFIVFRYTDVLMMRAECILHGAGGTQAQVDAIVNQVRARAGLTGTVTNVTLPQLMEERRREFAGEGTRWHDLVREGMAITTVNAWSAIDDVKHRMSQATPNNIIYPVPQTELTVVPGLYEQNPGY</sequence>
<dbReference type="PROSITE" id="PS51257">
    <property type="entry name" value="PROKAR_LIPOPROTEIN"/>
    <property type="match status" value="1"/>
</dbReference>
<dbReference type="Pfam" id="PF07980">
    <property type="entry name" value="SusD_RagB"/>
    <property type="match status" value="1"/>
</dbReference>
<dbReference type="Pfam" id="PF14322">
    <property type="entry name" value="SusD-like_3"/>
    <property type="match status" value="1"/>
</dbReference>
<dbReference type="EMBL" id="CP040896">
    <property type="protein sequence ID" value="QDA61634.1"/>
    <property type="molecule type" value="Genomic_DNA"/>
</dbReference>
<dbReference type="KEGG" id="hyj:FHG12_16695"/>
<feature type="domain" description="SusD-like N-terminal" evidence="7">
    <location>
        <begin position="66"/>
        <end position="228"/>
    </location>
</feature>
<keyword evidence="5" id="KW-0998">Cell outer membrane</keyword>
<evidence type="ECO:0000256" key="2">
    <source>
        <dbReference type="ARBA" id="ARBA00006275"/>
    </source>
</evidence>
<gene>
    <name evidence="8" type="ORF">FHG12_16695</name>
</gene>
<dbReference type="Gene3D" id="1.25.40.390">
    <property type="match status" value="1"/>
</dbReference>
<reference evidence="8 9" key="1">
    <citation type="submission" date="2019-06" db="EMBL/GenBank/DDBJ databases">
        <authorList>
            <person name="Srinivasan S."/>
        </authorList>
    </citation>
    <scope>NUCLEOTIDE SEQUENCE [LARGE SCALE GENOMIC DNA]</scope>
    <source>
        <strain evidence="8 9">17J68-5</strain>
    </source>
</reference>
<dbReference type="SUPFAM" id="SSF48452">
    <property type="entry name" value="TPR-like"/>
    <property type="match status" value="1"/>
</dbReference>
<keyword evidence="3" id="KW-0732">Signal</keyword>
<evidence type="ECO:0000256" key="3">
    <source>
        <dbReference type="ARBA" id="ARBA00022729"/>
    </source>
</evidence>
<dbReference type="InterPro" id="IPR011990">
    <property type="entry name" value="TPR-like_helical_dom_sf"/>
</dbReference>
<evidence type="ECO:0000313" key="9">
    <source>
        <dbReference type="Proteomes" id="UP000305398"/>
    </source>
</evidence>
<evidence type="ECO:0000256" key="4">
    <source>
        <dbReference type="ARBA" id="ARBA00023136"/>
    </source>
</evidence>
<evidence type="ECO:0000259" key="7">
    <source>
        <dbReference type="Pfam" id="PF14322"/>
    </source>
</evidence>
<proteinExistence type="inferred from homology"/>
<dbReference type="GO" id="GO:0009279">
    <property type="term" value="C:cell outer membrane"/>
    <property type="evidence" value="ECO:0007669"/>
    <property type="project" value="UniProtKB-SubCell"/>
</dbReference>
<dbReference type="InterPro" id="IPR033985">
    <property type="entry name" value="SusD-like_N"/>
</dbReference>
<dbReference type="RefSeq" id="WP_139516808.1">
    <property type="nucleotide sequence ID" value="NZ_CP040896.1"/>
</dbReference>
<evidence type="ECO:0000259" key="6">
    <source>
        <dbReference type="Pfam" id="PF07980"/>
    </source>
</evidence>
<evidence type="ECO:0000256" key="5">
    <source>
        <dbReference type="ARBA" id="ARBA00023237"/>
    </source>
</evidence>
<organism evidence="8 9">
    <name type="scientific">Hymenobacter jejuensis</name>
    <dbReference type="NCBI Taxonomy" id="2502781"/>
    <lineage>
        <taxon>Bacteria</taxon>
        <taxon>Pseudomonadati</taxon>
        <taxon>Bacteroidota</taxon>
        <taxon>Cytophagia</taxon>
        <taxon>Cytophagales</taxon>
        <taxon>Hymenobacteraceae</taxon>
        <taxon>Hymenobacter</taxon>
    </lineage>
</organism>
<evidence type="ECO:0000256" key="1">
    <source>
        <dbReference type="ARBA" id="ARBA00004442"/>
    </source>
</evidence>
<dbReference type="Proteomes" id="UP000305398">
    <property type="component" value="Chromosome"/>
</dbReference>
<feature type="domain" description="RagB/SusD" evidence="6">
    <location>
        <begin position="350"/>
        <end position="506"/>
    </location>
</feature>
<evidence type="ECO:0000313" key="8">
    <source>
        <dbReference type="EMBL" id="QDA61634.1"/>
    </source>
</evidence>
<dbReference type="CDD" id="cd08977">
    <property type="entry name" value="SusD"/>
    <property type="match status" value="1"/>
</dbReference>